<reference evidence="2 3" key="1">
    <citation type="submission" date="2018-05" db="EMBL/GenBank/DDBJ databases">
        <title>Genomic Encyclopedia of Type Strains, Phase IV (KMG-IV): sequencing the most valuable type-strain genomes for metagenomic binning, comparative biology and taxonomic classification.</title>
        <authorList>
            <person name="Goeker M."/>
        </authorList>
    </citation>
    <scope>NUCLEOTIDE SEQUENCE [LARGE SCALE GENOMIC DNA]</scope>
    <source>
        <strain evidence="2 3">DSM 16791</strain>
    </source>
</reference>
<dbReference type="OrthoDB" id="8454255at2"/>
<accession>A0A317PQH0</accession>
<evidence type="ECO:0000313" key="2">
    <source>
        <dbReference type="EMBL" id="PWW02198.1"/>
    </source>
</evidence>
<dbReference type="AlphaFoldDB" id="A0A317PQH0"/>
<dbReference type="EMBL" id="QGTR01000002">
    <property type="protein sequence ID" value="PWW02198.1"/>
    <property type="molecule type" value="Genomic_DNA"/>
</dbReference>
<proteinExistence type="predicted"/>
<dbReference type="RefSeq" id="WP_110031900.1">
    <property type="nucleotide sequence ID" value="NZ_QGTR01000002.1"/>
</dbReference>
<evidence type="ECO:0000256" key="1">
    <source>
        <dbReference type="SAM" id="MobiDB-lite"/>
    </source>
</evidence>
<name>A0A317PQH0_9HYPH</name>
<sequence length="86" mass="9216">MTNIIPFVPAPGRKAPRGGATEMTATVLFFTGVRYERRPEPAAAPEVRMLAGPPRQLAVTHKPGNAAGTGIPFHDDTSPMGRGHRR</sequence>
<evidence type="ECO:0000313" key="3">
    <source>
        <dbReference type="Proteomes" id="UP000246352"/>
    </source>
</evidence>
<comment type="caution">
    <text evidence="2">The sequence shown here is derived from an EMBL/GenBank/DDBJ whole genome shotgun (WGS) entry which is preliminary data.</text>
</comment>
<dbReference type="Proteomes" id="UP000246352">
    <property type="component" value="Unassembled WGS sequence"/>
</dbReference>
<feature type="region of interest" description="Disordered" evidence="1">
    <location>
        <begin position="57"/>
        <end position="86"/>
    </location>
</feature>
<keyword evidence="3" id="KW-1185">Reference proteome</keyword>
<organism evidence="2 3">
    <name type="scientific">Hoeflea marina</name>
    <dbReference type="NCBI Taxonomy" id="274592"/>
    <lineage>
        <taxon>Bacteria</taxon>
        <taxon>Pseudomonadati</taxon>
        <taxon>Pseudomonadota</taxon>
        <taxon>Alphaproteobacteria</taxon>
        <taxon>Hyphomicrobiales</taxon>
        <taxon>Rhizobiaceae</taxon>
        <taxon>Hoeflea</taxon>
    </lineage>
</organism>
<gene>
    <name evidence="2" type="ORF">DFR52_102866</name>
</gene>
<protein>
    <submittedName>
        <fullName evidence="2">Uncharacterized protein</fullName>
    </submittedName>
</protein>